<dbReference type="SUPFAM" id="SSF48452">
    <property type="entry name" value="TPR-like"/>
    <property type="match status" value="1"/>
</dbReference>
<dbReference type="InterPro" id="IPR011990">
    <property type="entry name" value="TPR-like_helical_dom_sf"/>
</dbReference>
<feature type="region of interest" description="Disordered" evidence="6">
    <location>
        <begin position="742"/>
        <end position="776"/>
    </location>
</feature>
<evidence type="ECO:0000256" key="5">
    <source>
        <dbReference type="ARBA" id="ARBA00023242"/>
    </source>
</evidence>
<dbReference type="PANTHER" id="PTHR23271">
    <property type="entry name" value="HEPATOCELLULAR CARCINOMA-ASSOCIATED ANTIGEN 66"/>
    <property type="match status" value="1"/>
</dbReference>
<dbReference type="GO" id="GO:0034388">
    <property type="term" value="C:Pwp2p-containing subcomplex of 90S preribosome"/>
    <property type="evidence" value="ECO:0007669"/>
    <property type="project" value="TreeGrafter"/>
</dbReference>
<comment type="similarity">
    <text evidence="2">Belongs to the UTP6 family.</text>
</comment>
<name>A0A8J5XKG0_DIALT</name>
<feature type="compositionally biased region" description="Gly residues" evidence="6">
    <location>
        <begin position="389"/>
        <end position="398"/>
    </location>
</feature>
<keyword evidence="3" id="KW-0698">rRNA processing</keyword>
<evidence type="ECO:0000256" key="3">
    <source>
        <dbReference type="ARBA" id="ARBA00022552"/>
    </source>
</evidence>
<proteinExistence type="inferred from homology"/>
<dbReference type="Pfam" id="PF08640">
    <property type="entry name" value="U3_assoc_6"/>
    <property type="match status" value="1"/>
</dbReference>
<feature type="compositionally biased region" description="Acidic residues" evidence="6">
    <location>
        <begin position="214"/>
        <end position="227"/>
    </location>
</feature>
<feature type="compositionally biased region" description="Acidic residues" evidence="6">
    <location>
        <begin position="359"/>
        <end position="383"/>
    </location>
</feature>
<evidence type="ECO:0000256" key="1">
    <source>
        <dbReference type="ARBA" id="ARBA00004604"/>
    </source>
</evidence>
<dbReference type="InterPro" id="IPR003107">
    <property type="entry name" value="HAT"/>
</dbReference>
<keyword evidence="9" id="KW-1185">Reference proteome</keyword>
<accession>A0A8J5XKG0</accession>
<evidence type="ECO:0000256" key="2">
    <source>
        <dbReference type="ARBA" id="ARBA00010734"/>
    </source>
</evidence>
<reference evidence="8" key="1">
    <citation type="submission" date="2021-05" db="EMBL/GenBank/DDBJ databases">
        <title>The genome of the haptophyte Pavlova lutheri (Diacronema luteri, Pavlovales) - a model for lipid biosynthesis in eukaryotic algae.</title>
        <authorList>
            <person name="Hulatt C.J."/>
            <person name="Posewitz M.C."/>
        </authorList>
    </citation>
    <scope>NUCLEOTIDE SEQUENCE</scope>
    <source>
        <strain evidence="8">NIVA-4/92</strain>
    </source>
</reference>
<keyword evidence="5" id="KW-0539">Nucleus</keyword>
<dbReference type="EMBL" id="JAGTXO010000009">
    <property type="protein sequence ID" value="KAG8466092.1"/>
    <property type="molecule type" value="Genomic_DNA"/>
</dbReference>
<dbReference type="Pfam" id="PF13428">
    <property type="entry name" value="TPR_14"/>
    <property type="match status" value="1"/>
</dbReference>
<feature type="domain" description="U3 small nucleolar RNA-associated protein 6 N-terminal" evidence="7">
    <location>
        <begin position="9"/>
        <end position="84"/>
    </location>
</feature>
<comment type="subcellular location">
    <subcellularLocation>
        <location evidence="1">Nucleus</location>
        <location evidence="1">Nucleolus</location>
    </subcellularLocation>
</comment>
<dbReference type="SMART" id="SM00386">
    <property type="entry name" value="HAT"/>
    <property type="match status" value="4"/>
</dbReference>
<feature type="compositionally biased region" description="Gly residues" evidence="6">
    <location>
        <begin position="347"/>
        <end position="357"/>
    </location>
</feature>
<dbReference type="InterPro" id="IPR013949">
    <property type="entry name" value="Utp6"/>
</dbReference>
<evidence type="ECO:0000256" key="6">
    <source>
        <dbReference type="SAM" id="MobiDB-lite"/>
    </source>
</evidence>
<protein>
    <recommendedName>
        <fullName evidence="7">U3 small nucleolar RNA-associated protein 6 N-terminal domain-containing protein</fullName>
    </recommendedName>
</protein>
<keyword evidence="4" id="KW-0677">Repeat</keyword>
<gene>
    <name evidence="8" type="ORF">KFE25_005662</name>
</gene>
<dbReference type="GO" id="GO:0030515">
    <property type="term" value="F:snoRNA binding"/>
    <property type="evidence" value="ECO:0007669"/>
    <property type="project" value="InterPro"/>
</dbReference>
<dbReference type="Proteomes" id="UP000751190">
    <property type="component" value="Unassembled WGS sequence"/>
</dbReference>
<dbReference type="GO" id="GO:0032040">
    <property type="term" value="C:small-subunit processome"/>
    <property type="evidence" value="ECO:0007669"/>
    <property type="project" value="TreeGrafter"/>
</dbReference>
<feature type="compositionally biased region" description="Acidic residues" evidence="6">
    <location>
        <begin position="749"/>
        <end position="759"/>
    </location>
</feature>
<dbReference type="Gene3D" id="1.25.40.10">
    <property type="entry name" value="Tetratricopeptide repeat domain"/>
    <property type="match status" value="1"/>
</dbReference>
<evidence type="ECO:0000259" key="7">
    <source>
        <dbReference type="Pfam" id="PF08640"/>
    </source>
</evidence>
<feature type="region of interest" description="Disordered" evidence="6">
    <location>
        <begin position="345"/>
        <end position="406"/>
    </location>
</feature>
<dbReference type="AlphaFoldDB" id="A0A8J5XKG0"/>
<comment type="caution">
    <text evidence="8">The sequence shown here is derived from an EMBL/GenBank/DDBJ whole genome shotgun (WGS) entry which is preliminary data.</text>
</comment>
<dbReference type="InterPro" id="IPR055347">
    <property type="entry name" value="UTP6_N"/>
</dbReference>
<evidence type="ECO:0000313" key="9">
    <source>
        <dbReference type="Proteomes" id="UP000751190"/>
    </source>
</evidence>
<dbReference type="PANTHER" id="PTHR23271:SF1">
    <property type="entry name" value="U3 SMALL NUCLEOLAR RNA-ASSOCIATED PROTEIN 6 HOMOLOG"/>
    <property type="match status" value="1"/>
</dbReference>
<dbReference type="GO" id="GO:0000462">
    <property type="term" value="P:maturation of SSU-rRNA from tricistronic rRNA transcript (SSU-rRNA, 5.8S rRNA, LSU-rRNA)"/>
    <property type="evidence" value="ECO:0007669"/>
    <property type="project" value="InterPro"/>
</dbReference>
<feature type="region of interest" description="Disordered" evidence="6">
    <location>
        <begin position="205"/>
        <end position="231"/>
    </location>
</feature>
<organism evidence="8 9">
    <name type="scientific">Diacronema lutheri</name>
    <name type="common">Unicellular marine alga</name>
    <name type="synonym">Monochrysis lutheri</name>
    <dbReference type="NCBI Taxonomy" id="2081491"/>
    <lineage>
        <taxon>Eukaryota</taxon>
        <taxon>Haptista</taxon>
        <taxon>Haptophyta</taxon>
        <taxon>Pavlovophyceae</taxon>
        <taxon>Pavlovales</taxon>
        <taxon>Pavlovaceae</taxon>
        <taxon>Diacronema</taxon>
    </lineage>
</organism>
<sequence>MAERVRQLMEEMVPEVEEYRRRGLFSDAEVRALLKRRERFELLCHGRMAARADFLAYAQHELRLHALHALRKKRLGVHKRGTADAARVRRIHFILERACRKWKGDLQLWLTWASVCERTRSPARLQRVLARALQLHPREPDLWARAAAWEWEQRGSATNARALLQRGLRLLGDRSASLWEAYARFELSFRTQLLRRRRALGLTGGSDGSGAAGEADDGDGDDGDGDGGADGGSDGGLDAVALITFQAALDAAPADAASHEDAQLRDAAAAAAIRSAALGATLLRLAAAQPRAARLVRTMAAELRTRAAAQPAASLALATLPLDAALARARRQLLARRKRAAAARGAAGAGAGTGTAEGAGDDDGDGDGVDDGGDDGGDDDCGDEPGARALGGLGGGGGGDDDDDGDAAALAAAASATRALSPVQLARASPRVERALLASLARLRVALDAAFDEHAAARGGDALARALALARLSLGFLRATTVWLAPALSAAAHRALRDATVGVGAAAAAARVPCASAALWCALLEVGAPGVDEAAARAVGGPPRRLPAEVGLALANAAADDGSLGAQLRAVTLVTLAHVRALAQAARDGGADARAVDAAPLDRAYAACARAIDGAASCAPLLRLAAALVDARAAHAAVLGGGGGARARAAAADAATLGEAVGRFAASRDTPGARAGASMLDAARAADARMANLAADGDGRGPAWRLRVELRAAAGASEAELVRLVDEAHHALALRSAERAARGVKGGDGDGDGDVDGDGDGGGGAGAEAEAEACGGGGGGSDGAKLALLHWALVGGGSSAANGWSERCARCAAAILALPPNSQRVYDACAQAVCARPAGLGDRVRLPAAGADWGGGALAPATRVALRAVLERAAAEHAADARPWLRLAAFELAHGTPADVARVHARAVRTVADGEAFSERYGALLAAESG</sequence>
<evidence type="ECO:0000313" key="8">
    <source>
        <dbReference type="EMBL" id="KAG8466092.1"/>
    </source>
</evidence>
<dbReference type="OrthoDB" id="28112at2759"/>
<evidence type="ECO:0000256" key="4">
    <source>
        <dbReference type="ARBA" id="ARBA00022737"/>
    </source>
</evidence>